<feature type="domain" description="Fumarate reductase/succinate dehydrogenase flavoprotein-like C-terminal" evidence="16">
    <location>
        <begin position="438"/>
        <end position="526"/>
    </location>
</feature>
<evidence type="ECO:0000256" key="4">
    <source>
        <dbReference type="ARBA" id="ARBA00012173"/>
    </source>
</evidence>
<evidence type="ECO:0000259" key="16">
    <source>
        <dbReference type="Pfam" id="PF02910"/>
    </source>
</evidence>
<evidence type="ECO:0000256" key="10">
    <source>
        <dbReference type="ARBA" id="ARBA00029426"/>
    </source>
</evidence>
<evidence type="ECO:0000256" key="7">
    <source>
        <dbReference type="ARBA" id="ARBA00022642"/>
    </source>
</evidence>
<dbReference type="GO" id="GO:0033765">
    <property type="term" value="F:steroid dehydrogenase activity, acting on the CH-CH group of donors"/>
    <property type="evidence" value="ECO:0007669"/>
    <property type="project" value="UniProtKB-ARBA"/>
</dbReference>
<dbReference type="FunFam" id="3.90.700.10:FF:000002">
    <property type="entry name" value="L-aspartate oxidase"/>
    <property type="match status" value="1"/>
</dbReference>
<comment type="pathway">
    <text evidence="2 14">Cofactor biosynthesis; NAD(+) biosynthesis; iminoaspartate from L-aspartate (oxidase route): step 1/1.</text>
</comment>
<dbReference type="SUPFAM" id="SSF46977">
    <property type="entry name" value="Succinate dehydrogenase/fumarate reductase flavoprotein C-terminal domain"/>
    <property type="match status" value="1"/>
</dbReference>
<keyword evidence="6 14" id="KW-0285">Flavoprotein</keyword>
<evidence type="ECO:0000256" key="9">
    <source>
        <dbReference type="ARBA" id="ARBA00023002"/>
    </source>
</evidence>
<comment type="subcellular location">
    <subcellularLocation>
        <location evidence="14">Cytoplasm</location>
    </subcellularLocation>
</comment>
<dbReference type="EMBL" id="PFNG01000120">
    <property type="protein sequence ID" value="PIZ39445.1"/>
    <property type="molecule type" value="Genomic_DNA"/>
</dbReference>
<dbReference type="AlphaFoldDB" id="A0A2M7T8C5"/>
<evidence type="ECO:0000256" key="1">
    <source>
        <dbReference type="ARBA" id="ARBA00001974"/>
    </source>
</evidence>
<evidence type="ECO:0000256" key="13">
    <source>
        <dbReference type="PIRSR" id="PIRSR000171-1"/>
    </source>
</evidence>
<dbReference type="PIRSF" id="PIRSF000171">
    <property type="entry name" value="SDHA_APRA_LASPO"/>
    <property type="match status" value="1"/>
</dbReference>
<dbReference type="InterPro" id="IPR036188">
    <property type="entry name" value="FAD/NAD-bd_sf"/>
</dbReference>
<dbReference type="UniPathway" id="UPA00253">
    <property type="reaction ID" value="UER00326"/>
</dbReference>
<feature type="active site" description="Proton acceptor" evidence="13">
    <location>
        <position position="288"/>
    </location>
</feature>
<dbReference type="PANTHER" id="PTHR42716:SF2">
    <property type="entry name" value="L-ASPARTATE OXIDASE, CHLOROPLASTIC"/>
    <property type="match status" value="1"/>
</dbReference>
<comment type="caution">
    <text evidence="17">The sequence shown here is derived from an EMBL/GenBank/DDBJ whole genome shotgun (WGS) entry which is preliminary data.</text>
</comment>
<organism evidence="17 18">
    <name type="scientific">Candidatus Aquicultor secundus</name>
    <dbReference type="NCBI Taxonomy" id="1973895"/>
    <lineage>
        <taxon>Bacteria</taxon>
        <taxon>Bacillati</taxon>
        <taxon>Actinomycetota</taxon>
        <taxon>Candidatus Aquicultoria</taxon>
        <taxon>Candidatus Aquicultorales</taxon>
        <taxon>Candidatus Aquicultoraceae</taxon>
        <taxon>Candidatus Aquicultor</taxon>
    </lineage>
</organism>
<evidence type="ECO:0000256" key="6">
    <source>
        <dbReference type="ARBA" id="ARBA00022630"/>
    </source>
</evidence>
<comment type="cofactor">
    <cofactor evidence="1 14">
        <name>FAD</name>
        <dbReference type="ChEBI" id="CHEBI:57692"/>
    </cofactor>
</comment>
<evidence type="ECO:0000256" key="11">
    <source>
        <dbReference type="ARBA" id="ARBA00048305"/>
    </source>
</evidence>
<reference evidence="18" key="1">
    <citation type="submission" date="2017-09" db="EMBL/GenBank/DDBJ databases">
        <title>Depth-based differentiation of microbial function through sediment-hosted aquifers and enrichment of novel symbionts in the deep terrestrial subsurface.</title>
        <authorList>
            <person name="Probst A.J."/>
            <person name="Ladd B."/>
            <person name="Jarett J.K."/>
            <person name="Geller-Mcgrath D.E."/>
            <person name="Sieber C.M.K."/>
            <person name="Emerson J.B."/>
            <person name="Anantharaman K."/>
            <person name="Thomas B.C."/>
            <person name="Malmstrom R."/>
            <person name="Stieglmeier M."/>
            <person name="Klingl A."/>
            <person name="Woyke T."/>
            <person name="Ryan C.M."/>
            <person name="Banfield J.F."/>
        </authorList>
    </citation>
    <scope>NUCLEOTIDE SEQUENCE [LARGE SCALE GENOMIC DNA]</scope>
</reference>
<dbReference type="Pfam" id="PF00890">
    <property type="entry name" value="FAD_binding_2"/>
    <property type="match status" value="1"/>
</dbReference>
<evidence type="ECO:0000313" key="18">
    <source>
        <dbReference type="Proteomes" id="UP000230956"/>
    </source>
</evidence>
<dbReference type="Pfam" id="PF02910">
    <property type="entry name" value="Succ_DH_flav_C"/>
    <property type="match status" value="1"/>
</dbReference>
<feature type="domain" description="FAD-dependent oxidoreductase 2 FAD-binding" evidence="15">
    <location>
        <begin position="20"/>
        <end position="390"/>
    </location>
</feature>
<dbReference type="RefSeq" id="WP_286976494.1">
    <property type="nucleotide sequence ID" value="NZ_PFNG01000120.1"/>
</dbReference>
<keyword evidence="8 14" id="KW-0274">FAD</keyword>
<evidence type="ECO:0000313" key="17">
    <source>
        <dbReference type="EMBL" id="PIZ39445.1"/>
    </source>
</evidence>
<dbReference type="InterPro" id="IPR037099">
    <property type="entry name" value="Fum_R/Succ_DH_flav-like_C_sf"/>
</dbReference>
<evidence type="ECO:0000256" key="12">
    <source>
        <dbReference type="NCBIfam" id="TIGR00551"/>
    </source>
</evidence>
<dbReference type="Gene3D" id="1.20.58.100">
    <property type="entry name" value="Fumarate reductase/succinate dehydrogenase flavoprotein-like, C-terminal domain"/>
    <property type="match status" value="1"/>
</dbReference>
<proteinExistence type="inferred from homology"/>
<evidence type="ECO:0000256" key="8">
    <source>
        <dbReference type="ARBA" id="ARBA00022827"/>
    </source>
</evidence>
<dbReference type="EC" id="1.4.3.16" evidence="4 12"/>
<dbReference type="PANTHER" id="PTHR42716">
    <property type="entry name" value="L-ASPARTATE OXIDASE"/>
    <property type="match status" value="1"/>
</dbReference>
<dbReference type="Gene3D" id="3.50.50.60">
    <property type="entry name" value="FAD/NAD(P)-binding domain"/>
    <property type="match status" value="1"/>
</dbReference>
<dbReference type="Gene3D" id="3.90.700.10">
    <property type="entry name" value="Succinate dehydrogenase/fumarate reductase flavoprotein, catalytic domain"/>
    <property type="match status" value="1"/>
</dbReference>
<evidence type="ECO:0000256" key="14">
    <source>
        <dbReference type="RuleBase" id="RU362049"/>
    </source>
</evidence>
<keyword evidence="7 14" id="KW-0662">Pyridine nucleotide biosynthesis</keyword>
<dbReference type="GO" id="GO:0034628">
    <property type="term" value="P:'de novo' NAD+ biosynthetic process from L-aspartate"/>
    <property type="evidence" value="ECO:0007669"/>
    <property type="project" value="TreeGrafter"/>
</dbReference>
<evidence type="ECO:0000256" key="2">
    <source>
        <dbReference type="ARBA" id="ARBA00004950"/>
    </source>
</evidence>
<protein>
    <recommendedName>
        <fullName evidence="5 12">L-aspartate oxidase</fullName>
        <ecNumber evidence="4 12">1.4.3.16</ecNumber>
    </recommendedName>
</protein>
<dbReference type="InterPro" id="IPR015939">
    <property type="entry name" value="Fum_Rdtase/Succ_DH_flav-like_C"/>
</dbReference>
<comment type="catalytic activity">
    <reaction evidence="11">
        <text>L-aspartate + O2 = iminosuccinate + H2O2</text>
        <dbReference type="Rhea" id="RHEA:25876"/>
        <dbReference type="ChEBI" id="CHEBI:15379"/>
        <dbReference type="ChEBI" id="CHEBI:16240"/>
        <dbReference type="ChEBI" id="CHEBI:29991"/>
        <dbReference type="ChEBI" id="CHEBI:77875"/>
        <dbReference type="EC" id="1.4.3.16"/>
    </reaction>
    <physiologicalReaction direction="left-to-right" evidence="11">
        <dbReference type="Rhea" id="RHEA:25877"/>
    </physiologicalReaction>
</comment>
<evidence type="ECO:0000259" key="15">
    <source>
        <dbReference type="Pfam" id="PF00890"/>
    </source>
</evidence>
<dbReference type="PRINTS" id="PR00368">
    <property type="entry name" value="FADPNR"/>
</dbReference>
<dbReference type="InterPro" id="IPR003953">
    <property type="entry name" value="FAD-dep_OxRdtase_2_FAD-bd"/>
</dbReference>
<dbReference type="Proteomes" id="UP000230956">
    <property type="component" value="Unassembled WGS sequence"/>
</dbReference>
<sequence>MIPRYLVNFNTDNIDKVVTDVVVVGSGVAGLSAALEISKQFDVALVTKSELKETATWYAQGGVATAVSPEDSPKLHLKDTLEAGAGLCDREAVDVLVNEASDRIGELIRLGAKFDWQGDHIGLSREGGHHLARILYSGDTTGSEIEATLIRTAEAWKSVQVFEHRFSLDVLVENGRCAGVVCLDEPTGRLVVHFAKAVILATGGAGQLFSVTTNPVISTGDGIAMAYRAGAVVTDMEFIQFHPTALDSDSMPRFLITEALRGAGAYLRDCNGERFMVGRHPLAELAPRDVVTREMVRVMHRCNDSPIYLDATHLPKEKLKKRFPNIWAHCRENGITISKDFIPVRPAAHYTMAGVKTDLDGRTNIPGLYATGETACTGVHGANRLASNSLLEGLVFSKRITDTVIAKLSEEGQETNPNLRIACDMDRVQTEIDFKKERRWLQKLMTDYVGVVRSEKGLEYAISQLDSKSGLLKAGFVNPEGFELQNMLTLAGLVARSALERKESRGVHYREDYPEPSDEWLRHIEYRLTEDAVAL</sequence>
<dbReference type="InterPro" id="IPR005288">
    <property type="entry name" value="NadB"/>
</dbReference>
<dbReference type="SUPFAM" id="SSF56425">
    <property type="entry name" value="Succinate dehydrogenase/fumarate reductase flavoprotein, catalytic domain"/>
    <property type="match status" value="1"/>
</dbReference>
<keyword evidence="9 14" id="KW-0560">Oxidoreductase</keyword>
<accession>A0A2M7T8C5</accession>
<dbReference type="GO" id="GO:0005737">
    <property type="term" value="C:cytoplasm"/>
    <property type="evidence" value="ECO:0007669"/>
    <property type="project" value="UniProtKB-SubCell"/>
</dbReference>
<dbReference type="SUPFAM" id="SSF51905">
    <property type="entry name" value="FAD/NAD(P)-binding domain"/>
    <property type="match status" value="1"/>
</dbReference>
<evidence type="ECO:0000256" key="5">
    <source>
        <dbReference type="ARBA" id="ARBA00021901"/>
    </source>
</evidence>
<dbReference type="InterPro" id="IPR027477">
    <property type="entry name" value="Succ_DH/fumarate_Rdtase_cat_sf"/>
</dbReference>
<comment type="function">
    <text evidence="10">Catalyzes the oxidation of L-aspartate to iminoaspartate, the first step in the de novo biosynthesis of NAD(+).</text>
</comment>
<dbReference type="NCBIfam" id="TIGR00551">
    <property type="entry name" value="nadB"/>
    <property type="match status" value="1"/>
</dbReference>
<evidence type="ECO:0000256" key="3">
    <source>
        <dbReference type="ARBA" id="ARBA00008562"/>
    </source>
</evidence>
<gene>
    <name evidence="17" type="primary">nadB</name>
    <name evidence="17" type="ORF">COY37_04945</name>
</gene>
<name>A0A2M7T8C5_9ACTN</name>
<comment type="similarity">
    <text evidence="3 14">Belongs to the FAD-dependent oxidoreductase 2 family. NadB subfamily.</text>
</comment>
<dbReference type="GO" id="GO:0008734">
    <property type="term" value="F:L-aspartate oxidase activity"/>
    <property type="evidence" value="ECO:0007669"/>
    <property type="project" value="UniProtKB-UniRule"/>
</dbReference>